<evidence type="ECO:0000313" key="3">
    <source>
        <dbReference type="Proteomes" id="UP000196708"/>
    </source>
</evidence>
<dbReference type="CDD" id="cd00761">
    <property type="entry name" value="Glyco_tranf_GTA_type"/>
    <property type="match status" value="1"/>
</dbReference>
<sequence length="312" mass="36445">MLSICIPTLNRPYYLFKALYSIYHQEESIIPFEICISNNFSDYDYTEVELYIQQLNEKHRNIKYVKQEERLSLDKHMHFVINMSEGDYVYLLGDDDYFKKNAFIILDKLIHDDIDLAVVNANWIDGKGKLISPVHSEPVNIEGLSKYEKYLHLYNKCTYGALLIRKSLFSDNNFKKLYNTSHAYGCFWIELLNNDTPRKITYQSGNVCVNLRAAEKSYNLVDVIFNDVNLFFVELINSINSEEGKDAVLEAYRQYKESNSSIRFLCGLQKRGVAISQMKYTNNNDNSLVFKVKKLLSYAIFKLLVLTRIVNL</sequence>
<dbReference type="InterPro" id="IPR029044">
    <property type="entry name" value="Nucleotide-diphossugar_trans"/>
</dbReference>
<protein>
    <recommendedName>
        <fullName evidence="1">Glycosyltransferase 2-like domain-containing protein</fullName>
    </recommendedName>
</protein>
<dbReference type="EMBL" id="CP018835">
    <property type="protein sequence ID" value="ASA55968.1"/>
    <property type="molecule type" value="Genomic_DNA"/>
</dbReference>
<dbReference type="AlphaFoldDB" id="A0A1Z2SFP1"/>
<feature type="domain" description="Glycosyltransferase 2-like" evidence="1">
    <location>
        <begin position="3"/>
        <end position="168"/>
    </location>
</feature>
<proteinExistence type="predicted"/>
<gene>
    <name evidence="2" type="ORF">BSQ33_09860</name>
</gene>
<dbReference type="InterPro" id="IPR001173">
    <property type="entry name" value="Glyco_trans_2-like"/>
</dbReference>
<dbReference type="Proteomes" id="UP000196708">
    <property type="component" value="Chromosome 1"/>
</dbReference>
<dbReference type="GO" id="GO:0016758">
    <property type="term" value="F:hexosyltransferase activity"/>
    <property type="evidence" value="ECO:0007669"/>
    <property type="project" value="UniProtKB-ARBA"/>
</dbReference>
<dbReference type="OrthoDB" id="5861145at2"/>
<evidence type="ECO:0000313" key="2">
    <source>
        <dbReference type="EMBL" id="ASA55968.1"/>
    </source>
</evidence>
<dbReference type="PANTHER" id="PTHR22916:SF3">
    <property type="entry name" value="UDP-GLCNAC:BETAGAL BETA-1,3-N-ACETYLGLUCOSAMINYLTRANSFERASE-LIKE PROTEIN 1"/>
    <property type="match status" value="1"/>
</dbReference>
<accession>A0A1Z2SFP1</accession>
<dbReference type="KEGG" id="vga:BSQ33_09860"/>
<evidence type="ECO:0000259" key="1">
    <source>
        <dbReference type="Pfam" id="PF00535"/>
    </source>
</evidence>
<name>A0A1Z2SFP1_VIBGA</name>
<dbReference type="Gene3D" id="3.90.550.10">
    <property type="entry name" value="Spore Coat Polysaccharide Biosynthesis Protein SpsA, Chain A"/>
    <property type="match status" value="1"/>
</dbReference>
<dbReference type="PANTHER" id="PTHR22916">
    <property type="entry name" value="GLYCOSYLTRANSFERASE"/>
    <property type="match status" value="1"/>
</dbReference>
<reference evidence="2 3" key="1">
    <citation type="submission" date="2016-12" db="EMBL/GenBank/DDBJ databases">
        <authorList>
            <person name="Song W.-J."/>
            <person name="Kurnit D.M."/>
        </authorList>
    </citation>
    <scope>NUCLEOTIDE SEQUENCE [LARGE SCALE GENOMIC DNA]</scope>
    <source>
        <strain evidence="2 3">ATCC 43942</strain>
    </source>
</reference>
<dbReference type="Pfam" id="PF00535">
    <property type="entry name" value="Glycos_transf_2"/>
    <property type="match status" value="1"/>
</dbReference>
<dbReference type="SUPFAM" id="SSF53448">
    <property type="entry name" value="Nucleotide-diphospho-sugar transferases"/>
    <property type="match status" value="1"/>
</dbReference>
<dbReference type="RefSeq" id="WP_088134001.1">
    <property type="nucleotide sequence ID" value="NZ_CP018835.1"/>
</dbReference>
<organism evidence="2 3">
    <name type="scientific">Vibrio gazogenes</name>
    <dbReference type="NCBI Taxonomy" id="687"/>
    <lineage>
        <taxon>Bacteria</taxon>
        <taxon>Pseudomonadati</taxon>
        <taxon>Pseudomonadota</taxon>
        <taxon>Gammaproteobacteria</taxon>
        <taxon>Vibrionales</taxon>
        <taxon>Vibrionaceae</taxon>
        <taxon>Vibrio</taxon>
    </lineage>
</organism>